<sequence length="183" mass="19870">MQIDQPQQSTRRRVIFALLASTLVLLTAALDATIVYDAVVTPSALDPARSELAVCGPIVFWRILWNTLWAANFLPPFLSGASAHPQVYSRTRVLAAIAICAWLPLGIVLLAAVRTPCATAAPHMWDGALNEVLWRGLPIFGAIALIALIAQVAIIVQRIRERRSMPVLPTESRTAAVVVDSKE</sequence>
<reference evidence="1" key="1">
    <citation type="submission" date="2021-03" db="EMBL/GenBank/DDBJ databases">
        <authorList>
            <consortium name="DOE Joint Genome Institute"/>
            <person name="Ahrendt S."/>
            <person name="Looney B.P."/>
            <person name="Miyauchi S."/>
            <person name="Morin E."/>
            <person name="Drula E."/>
            <person name="Courty P.E."/>
            <person name="Chicoki N."/>
            <person name="Fauchery L."/>
            <person name="Kohler A."/>
            <person name="Kuo A."/>
            <person name="Labutti K."/>
            <person name="Pangilinan J."/>
            <person name="Lipzen A."/>
            <person name="Riley R."/>
            <person name="Andreopoulos W."/>
            <person name="He G."/>
            <person name="Johnson J."/>
            <person name="Barry K.W."/>
            <person name="Grigoriev I.V."/>
            <person name="Nagy L."/>
            <person name="Hibbett D."/>
            <person name="Henrissat B."/>
            <person name="Matheny P.B."/>
            <person name="Labbe J."/>
            <person name="Martin F."/>
        </authorList>
    </citation>
    <scope>NUCLEOTIDE SEQUENCE</scope>
    <source>
        <strain evidence="1">HHB10654</strain>
    </source>
</reference>
<name>A0ACB8TAJ9_9AGAM</name>
<organism evidence="1 2">
    <name type="scientific">Artomyces pyxidatus</name>
    <dbReference type="NCBI Taxonomy" id="48021"/>
    <lineage>
        <taxon>Eukaryota</taxon>
        <taxon>Fungi</taxon>
        <taxon>Dikarya</taxon>
        <taxon>Basidiomycota</taxon>
        <taxon>Agaricomycotina</taxon>
        <taxon>Agaricomycetes</taxon>
        <taxon>Russulales</taxon>
        <taxon>Auriscalpiaceae</taxon>
        <taxon>Artomyces</taxon>
    </lineage>
</organism>
<dbReference type="EMBL" id="MU277195">
    <property type="protein sequence ID" value="KAI0065570.1"/>
    <property type="molecule type" value="Genomic_DNA"/>
</dbReference>
<gene>
    <name evidence="1" type="ORF">BV25DRAFT_1822017</name>
</gene>
<comment type="caution">
    <text evidence="1">The sequence shown here is derived from an EMBL/GenBank/DDBJ whole genome shotgun (WGS) entry which is preliminary data.</text>
</comment>
<evidence type="ECO:0000313" key="2">
    <source>
        <dbReference type="Proteomes" id="UP000814140"/>
    </source>
</evidence>
<keyword evidence="2" id="KW-1185">Reference proteome</keyword>
<dbReference type="Proteomes" id="UP000814140">
    <property type="component" value="Unassembled WGS sequence"/>
</dbReference>
<accession>A0ACB8TAJ9</accession>
<protein>
    <submittedName>
        <fullName evidence="1">Uncharacterized protein</fullName>
    </submittedName>
</protein>
<reference evidence="1" key="2">
    <citation type="journal article" date="2022" name="New Phytol.">
        <title>Evolutionary transition to the ectomycorrhizal habit in the genomes of a hyperdiverse lineage of mushroom-forming fungi.</title>
        <authorList>
            <person name="Looney B."/>
            <person name="Miyauchi S."/>
            <person name="Morin E."/>
            <person name="Drula E."/>
            <person name="Courty P.E."/>
            <person name="Kohler A."/>
            <person name="Kuo A."/>
            <person name="LaButti K."/>
            <person name="Pangilinan J."/>
            <person name="Lipzen A."/>
            <person name="Riley R."/>
            <person name="Andreopoulos W."/>
            <person name="He G."/>
            <person name="Johnson J."/>
            <person name="Nolan M."/>
            <person name="Tritt A."/>
            <person name="Barry K.W."/>
            <person name="Grigoriev I.V."/>
            <person name="Nagy L.G."/>
            <person name="Hibbett D."/>
            <person name="Henrissat B."/>
            <person name="Matheny P.B."/>
            <person name="Labbe J."/>
            <person name="Martin F.M."/>
        </authorList>
    </citation>
    <scope>NUCLEOTIDE SEQUENCE</scope>
    <source>
        <strain evidence="1">HHB10654</strain>
    </source>
</reference>
<evidence type="ECO:0000313" key="1">
    <source>
        <dbReference type="EMBL" id="KAI0065570.1"/>
    </source>
</evidence>
<proteinExistence type="predicted"/>